<accession>A0A1N7LAI6</accession>
<keyword evidence="1" id="KW-0472">Membrane</keyword>
<evidence type="ECO:0000313" key="3">
    <source>
        <dbReference type="Proteomes" id="UP000186156"/>
    </source>
</evidence>
<keyword evidence="1" id="KW-0812">Transmembrane</keyword>
<evidence type="ECO:0000256" key="1">
    <source>
        <dbReference type="SAM" id="Phobius"/>
    </source>
</evidence>
<name>A0A1N7LAI6_9BACL</name>
<feature type="transmembrane region" description="Helical" evidence="1">
    <location>
        <begin position="20"/>
        <end position="53"/>
    </location>
</feature>
<keyword evidence="3" id="KW-1185">Reference proteome</keyword>
<dbReference type="STRING" id="252246.SAMN05421799_1035"/>
<gene>
    <name evidence="2" type="ORF">SAMN05421799_1035</name>
</gene>
<dbReference type="OrthoDB" id="2376646at2"/>
<organism evidence="2 3">
    <name type="scientific">Alicyclobacillus vulcanalis</name>
    <dbReference type="NCBI Taxonomy" id="252246"/>
    <lineage>
        <taxon>Bacteria</taxon>
        <taxon>Bacillati</taxon>
        <taxon>Bacillota</taxon>
        <taxon>Bacilli</taxon>
        <taxon>Bacillales</taxon>
        <taxon>Alicyclobacillaceae</taxon>
        <taxon>Alicyclobacillus</taxon>
    </lineage>
</organism>
<dbReference type="Proteomes" id="UP000186156">
    <property type="component" value="Unassembled WGS sequence"/>
</dbReference>
<sequence>MREWLREAWEWVISLPHRYHGLMIGVLVWIVWMIVGFWRMVLLAVLVALFYGFGRAWEREGSIAGIAERLLAFFANRGRSRDGM</sequence>
<proteinExistence type="predicted"/>
<protein>
    <submittedName>
        <fullName evidence="2">Small integral membrane protein</fullName>
    </submittedName>
</protein>
<dbReference type="EMBL" id="FTOO01000003">
    <property type="protein sequence ID" value="SIS70848.1"/>
    <property type="molecule type" value="Genomic_DNA"/>
</dbReference>
<keyword evidence="1" id="KW-1133">Transmembrane helix</keyword>
<evidence type="ECO:0000313" key="2">
    <source>
        <dbReference type="EMBL" id="SIS70848.1"/>
    </source>
</evidence>
<dbReference type="AlphaFoldDB" id="A0A1N7LAI6"/>
<reference evidence="3" key="1">
    <citation type="submission" date="2017-01" db="EMBL/GenBank/DDBJ databases">
        <authorList>
            <person name="Varghese N."/>
            <person name="Submissions S."/>
        </authorList>
    </citation>
    <scope>NUCLEOTIDE SEQUENCE [LARGE SCALE GENOMIC DNA]</scope>
    <source>
        <strain evidence="3">DSM 16176</strain>
    </source>
</reference>